<sequence length="453" mass="49349">MPFPTESEIQTVLLHSLLERTLDALPLRPSKQTTDAIQRFLLVLFTHNSPILSISDEPSPQQHLLNRHVKRLATVLPKFETKDPADNMWSFSKCTGATTTTASVEHISIPLTHELIASVHAWLVAALYSSSNAYSTVNFQRTSALEIAVRKLQIAVQLMSHEEGSMRWLPQKGESERLIHYIWNDGIFEVTSIPRRPLPENKGEFGSSCATSSRGNRILLLCTGSVACVKVPQLIQALRSVAGSGDNVGCRFPSLAVVTTNAALFFLRTLLSPETHEPVLSEGHSIDVAGVVHRSIDGVPVFTDEDEWLNWRHVGDDVLHIELRKNFDVALIAPLDANTLAKLAGGISDNLVTCVMRAWHVQGTNCNPVVAAPAMNTLMWDHPLTAQHLHMLFGGVDGVDNAAGPSTSPSAHRLFSRCALVEPVEKKLACGDIGKGAMGSVEDIVAAVQSVLQ</sequence>
<evidence type="ECO:0000313" key="4">
    <source>
        <dbReference type="EMBL" id="CUG87242.1"/>
    </source>
</evidence>
<accession>A0A0S4J7M3</accession>
<dbReference type="OrthoDB" id="1532798at2759"/>
<keyword evidence="5" id="KW-1185">Reference proteome</keyword>
<dbReference type="Gene3D" id="3.40.50.1950">
    <property type="entry name" value="Flavin prenyltransferase-like"/>
    <property type="match status" value="1"/>
</dbReference>
<name>A0A0S4J7M3_BODSA</name>
<organism evidence="4 5">
    <name type="scientific">Bodo saltans</name>
    <name type="common">Flagellated protozoan</name>
    <dbReference type="NCBI Taxonomy" id="75058"/>
    <lineage>
        <taxon>Eukaryota</taxon>
        <taxon>Discoba</taxon>
        <taxon>Euglenozoa</taxon>
        <taxon>Kinetoplastea</taxon>
        <taxon>Metakinetoplastina</taxon>
        <taxon>Eubodonida</taxon>
        <taxon>Bodonidae</taxon>
        <taxon>Bodo</taxon>
    </lineage>
</organism>
<dbReference type="GO" id="GO:0071513">
    <property type="term" value="C:phosphopantothenoylcysteine decarboxylase complex"/>
    <property type="evidence" value="ECO:0007669"/>
    <property type="project" value="TreeGrafter"/>
</dbReference>
<dbReference type="SUPFAM" id="SSF52507">
    <property type="entry name" value="Homo-oligomeric flavin-containing Cys decarboxylases, HFCD"/>
    <property type="match status" value="1"/>
</dbReference>
<evidence type="ECO:0000256" key="1">
    <source>
        <dbReference type="ARBA" id="ARBA00022993"/>
    </source>
</evidence>
<dbReference type="Pfam" id="PF02441">
    <property type="entry name" value="Flavoprotein"/>
    <property type="match status" value="1"/>
</dbReference>
<dbReference type="InterPro" id="IPR036551">
    <property type="entry name" value="Flavin_trans-like"/>
</dbReference>
<keyword evidence="1" id="KW-0173">Coenzyme A biosynthesis</keyword>
<dbReference type="Proteomes" id="UP000051952">
    <property type="component" value="Unassembled WGS sequence"/>
</dbReference>
<dbReference type="EMBL" id="CYKH01001477">
    <property type="protein sequence ID" value="CUG87242.1"/>
    <property type="molecule type" value="Genomic_DNA"/>
</dbReference>
<dbReference type="AlphaFoldDB" id="A0A0S4J7M3"/>
<dbReference type="InterPro" id="IPR003382">
    <property type="entry name" value="Flavoprotein"/>
</dbReference>
<comment type="similarity">
    <text evidence="2">Belongs to the HFCD (homooligomeric flavin containing Cys decarboxylase) superfamily.</text>
</comment>
<dbReference type="GO" id="GO:0010181">
    <property type="term" value="F:FMN binding"/>
    <property type="evidence" value="ECO:0007669"/>
    <property type="project" value="TreeGrafter"/>
</dbReference>
<dbReference type="GO" id="GO:0004633">
    <property type="term" value="F:phosphopantothenoylcysteine decarboxylase activity"/>
    <property type="evidence" value="ECO:0007669"/>
    <property type="project" value="TreeGrafter"/>
</dbReference>
<feature type="domain" description="Flavoprotein" evidence="3">
    <location>
        <begin position="217"/>
        <end position="449"/>
    </location>
</feature>
<dbReference type="PANTHER" id="PTHR14359">
    <property type="entry name" value="HOMO-OLIGOMERIC FLAVIN CONTAINING CYS DECARBOXYLASE FAMILY"/>
    <property type="match status" value="1"/>
</dbReference>
<reference evidence="5" key="1">
    <citation type="submission" date="2015-09" db="EMBL/GenBank/DDBJ databases">
        <authorList>
            <consortium name="Pathogen Informatics"/>
        </authorList>
    </citation>
    <scope>NUCLEOTIDE SEQUENCE [LARGE SCALE GENOMIC DNA]</scope>
    <source>
        <strain evidence="5">Lake Konstanz</strain>
    </source>
</reference>
<protein>
    <submittedName>
        <fullName evidence="4">Flavoprotein, putative</fullName>
    </submittedName>
</protein>
<proteinExistence type="inferred from homology"/>
<gene>
    <name evidence="4" type="ORF">BSAL_09340</name>
</gene>
<dbReference type="GO" id="GO:0015937">
    <property type="term" value="P:coenzyme A biosynthetic process"/>
    <property type="evidence" value="ECO:0007669"/>
    <property type="project" value="UniProtKB-KW"/>
</dbReference>
<evidence type="ECO:0000256" key="2">
    <source>
        <dbReference type="ARBA" id="ARBA00038350"/>
    </source>
</evidence>
<dbReference type="VEuPathDB" id="TriTrypDB:BSAL_09340"/>
<evidence type="ECO:0000313" key="5">
    <source>
        <dbReference type="Proteomes" id="UP000051952"/>
    </source>
</evidence>
<evidence type="ECO:0000259" key="3">
    <source>
        <dbReference type="Pfam" id="PF02441"/>
    </source>
</evidence>
<dbReference type="PANTHER" id="PTHR14359:SF6">
    <property type="entry name" value="PHOSPHOPANTOTHENOYLCYSTEINE DECARBOXYLASE"/>
    <property type="match status" value="1"/>
</dbReference>